<evidence type="ECO:0000259" key="1">
    <source>
        <dbReference type="PROSITE" id="PS51352"/>
    </source>
</evidence>
<name>W2CBG0_9BACT</name>
<dbReference type="GO" id="GO:0016209">
    <property type="term" value="F:antioxidant activity"/>
    <property type="evidence" value="ECO:0007669"/>
    <property type="project" value="InterPro"/>
</dbReference>
<dbReference type="Proteomes" id="UP000018872">
    <property type="component" value="Unassembled WGS sequence"/>
</dbReference>
<evidence type="ECO:0000313" key="2">
    <source>
        <dbReference type="EMBL" id="ETK04393.1"/>
    </source>
</evidence>
<organism evidence="2 3">
    <name type="scientific">Tannerella sp. oral taxon BU063 isolate Cell 5</name>
    <dbReference type="NCBI Taxonomy" id="1410950"/>
    <lineage>
        <taxon>Bacteria</taxon>
        <taxon>Pseudomonadati</taxon>
        <taxon>Bacteroidota</taxon>
        <taxon>Bacteroidia</taxon>
        <taxon>Bacteroidales</taxon>
        <taxon>Tannerellaceae</taxon>
        <taxon>Tannerella</taxon>
    </lineage>
</organism>
<dbReference type="AlphaFoldDB" id="W2CBG0"/>
<comment type="caution">
    <text evidence="2">The sequence shown here is derived from an EMBL/GenBank/DDBJ whole genome shotgun (WGS) entry which is preliminary data.</text>
</comment>
<dbReference type="InterPro" id="IPR036249">
    <property type="entry name" value="Thioredoxin-like_sf"/>
</dbReference>
<gene>
    <name evidence="2" type="ORF">T229_09270</name>
</gene>
<dbReference type="GO" id="GO:0016491">
    <property type="term" value="F:oxidoreductase activity"/>
    <property type="evidence" value="ECO:0007669"/>
    <property type="project" value="InterPro"/>
</dbReference>
<dbReference type="PATRIC" id="fig|1410950.3.peg.1321"/>
<dbReference type="PROSITE" id="PS51257">
    <property type="entry name" value="PROKAR_LIPOPROTEIN"/>
    <property type="match status" value="1"/>
</dbReference>
<dbReference type="Pfam" id="PF00578">
    <property type="entry name" value="AhpC-TSA"/>
    <property type="match status" value="1"/>
</dbReference>
<dbReference type="InterPro" id="IPR013766">
    <property type="entry name" value="Thioredoxin_domain"/>
</dbReference>
<dbReference type="InterPro" id="IPR000866">
    <property type="entry name" value="AhpC/TSA"/>
</dbReference>
<protein>
    <recommendedName>
        <fullName evidence="1">Thioredoxin domain-containing protein</fullName>
    </recommendedName>
</protein>
<reference evidence="2 3" key="1">
    <citation type="submission" date="2013-11" db="EMBL/GenBank/DDBJ databases">
        <title>Single cell genomics of uncultured Tannerella BU063 (oral taxon 286).</title>
        <authorList>
            <person name="Beall C.J."/>
            <person name="Campbell A.G."/>
            <person name="Griffen A.L."/>
            <person name="Podar M."/>
            <person name="Leys E.J."/>
        </authorList>
    </citation>
    <scope>NUCLEOTIDE SEQUENCE [LARGE SCALE GENOMIC DNA]</scope>
    <source>
        <strain evidence="2">Cell 5</strain>
    </source>
</reference>
<dbReference type="SUPFAM" id="SSF52833">
    <property type="entry name" value="Thioredoxin-like"/>
    <property type="match status" value="1"/>
</dbReference>
<dbReference type="Gene3D" id="3.40.30.10">
    <property type="entry name" value="Glutaredoxin"/>
    <property type="match status" value="1"/>
</dbReference>
<proteinExistence type="predicted"/>
<accession>W2CBG0</accession>
<dbReference type="PROSITE" id="PS51352">
    <property type="entry name" value="THIOREDOXIN_2"/>
    <property type="match status" value="1"/>
</dbReference>
<dbReference type="Pfam" id="PF14289">
    <property type="entry name" value="DUF4369"/>
    <property type="match status" value="1"/>
</dbReference>
<sequence length="392" mass="43961">MIPHLMKTNRLNPLTILLCTLIGLLSGCQRSAKDFTVSGIVAGAEGQTIYLENIGLSSVTLLDSAKVGTSGKFHFKRPRPDYPDFYRLRLKNQWINFAIDSTETITFTADAKSFATSYTVEGSDNCTAIKAITLAQLDASQEIAHARDEYQAGTLSDSAYHQRIVSAAEAYKEVARKYIYARPMSTAAYFALFQQVDGMLLFDLYDKNDSRAFGAVATSYNNLYPESPRSKHLYNLALQSLKVTRNRPELNLEGIPTKELEMIDIELPDLHGRTVKLSDVAPGHITLLCFTAYEAEWAPALNLTLGSIYEKFRGRGLVIYQVSLDDNVHLWKNVASNLVWTCVRDPESVYSRYTALYNVRNLPTLFLLNRHGAPVKRVDNPDRLESEIQALL</sequence>
<dbReference type="InterPro" id="IPR025380">
    <property type="entry name" value="DUF4369"/>
</dbReference>
<dbReference type="EMBL" id="AYYC01000663">
    <property type="protein sequence ID" value="ETK04393.1"/>
    <property type="molecule type" value="Genomic_DNA"/>
</dbReference>
<dbReference type="CDD" id="cd02966">
    <property type="entry name" value="TlpA_like_family"/>
    <property type="match status" value="1"/>
</dbReference>
<feature type="domain" description="Thioredoxin" evidence="1">
    <location>
        <begin position="256"/>
        <end position="392"/>
    </location>
</feature>
<evidence type="ECO:0000313" key="3">
    <source>
        <dbReference type="Proteomes" id="UP000018872"/>
    </source>
</evidence>